<dbReference type="EMBL" id="JABAYA010000002">
    <property type="protein sequence ID" value="KAF7732493.1"/>
    <property type="molecule type" value="Genomic_DNA"/>
</dbReference>
<keyword evidence="2" id="KW-0677">Repeat</keyword>
<dbReference type="Proteomes" id="UP000605846">
    <property type="component" value="Unassembled WGS sequence"/>
</dbReference>
<feature type="compositionally biased region" description="Polar residues" evidence="4">
    <location>
        <begin position="24"/>
        <end position="35"/>
    </location>
</feature>
<dbReference type="InterPro" id="IPR001680">
    <property type="entry name" value="WD40_rpt"/>
</dbReference>
<dbReference type="InterPro" id="IPR036322">
    <property type="entry name" value="WD40_repeat_dom_sf"/>
</dbReference>
<feature type="region of interest" description="Disordered" evidence="4">
    <location>
        <begin position="488"/>
        <end position="531"/>
    </location>
</feature>
<reference evidence="5" key="1">
    <citation type="submission" date="2020-01" db="EMBL/GenBank/DDBJ databases">
        <title>Genome Sequencing of Three Apophysomyces-Like Fungal Strains Confirms a Novel Fungal Genus in the Mucoromycota with divergent Burkholderia-like Endosymbiotic Bacteria.</title>
        <authorList>
            <person name="Stajich J.E."/>
            <person name="Macias A.M."/>
            <person name="Carter-House D."/>
            <person name="Lovett B."/>
            <person name="Kasson L.R."/>
            <person name="Berry K."/>
            <person name="Grigoriev I."/>
            <person name="Chang Y."/>
            <person name="Spatafora J."/>
            <person name="Kasson M.T."/>
        </authorList>
    </citation>
    <scope>NUCLEOTIDE SEQUENCE</scope>
    <source>
        <strain evidence="5">NRRL A-21654</strain>
    </source>
</reference>
<organism evidence="5 6">
    <name type="scientific">Apophysomyces ossiformis</name>
    <dbReference type="NCBI Taxonomy" id="679940"/>
    <lineage>
        <taxon>Eukaryota</taxon>
        <taxon>Fungi</taxon>
        <taxon>Fungi incertae sedis</taxon>
        <taxon>Mucoromycota</taxon>
        <taxon>Mucoromycotina</taxon>
        <taxon>Mucoromycetes</taxon>
        <taxon>Mucorales</taxon>
        <taxon>Mucorineae</taxon>
        <taxon>Mucoraceae</taxon>
        <taxon>Apophysomyces</taxon>
    </lineage>
</organism>
<evidence type="ECO:0000256" key="2">
    <source>
        <dbReference type="ARBA" id="ARBA00022737"/>
    </source>
</evidence>
<dbReference type="PROSITE" id="PS50082">
    <property type="entry name" value="WD_REPEATS_2"/>
    <property type="match status" value="4"/>
</dbReference>
<evidence type="ECO:0008006" key="7">
    <source>
        <dbReference type="Google" id="ProtNLM"/>
    </source>
</evidence>
<gene>
    <name evidence="5" type="ORF">EC973_003238</name>
</gene>
<feature type="compositionally biased region" description="Polar residues" evidence="4">
    <location>
        <begin position="85"/>
        <end position="96"/>
    </location>
</feature>
<dbReference type="PROSITE" id="PS00678">
    <property type="entry name" value="WD_REPEATS_1"/>
    <property type="match status" value="1"/>
</dbReference>
<dbReference type="PROSITE" id="PS50294">
    <property type="entry name" value="WD_REPEATS_REGION"/>
    <property type="match status" value="2"/>
</dbReference>
<dbReference type="SUPFAM" id="SSF50978">
    <property type="entry name" value="WD40 repeat-like"/>
    <property type="match status" value="1"/>
</dbReference>
<dbReference type="CDD" id="cd00200">
    <property type="entry name" value="WD40"/>
    <property type="match status" value="1"/>
</dbReference>
<feature type="compositionally biased region" description="Acidic residues" evidence="4">
    <location>
        <begin position="97"/>
        <end position="117"/>
    </location>
</feature>
<proteinExistence type="predicted"/>
<feature type="region of interest" description="Disordered" evidence="4">
    <location>
        <begin position="1"/>
        <end position="119"/>
    </location>
</feature>
<dbReference type="SMART" id="SM00320">
    <property type="entry name" value="WD40"/>
    <property type="match status" value="5"/>
</dbReference>
<evidence type="ECO:0000256" key="3">
    <source>
        <dbReference type="PROSITE-ProRule" id="PRU00221"/>
    </source>
</evidence>
<evidence type="ECO:0000256" key="1">
    <source>
        <dbReference type="ARBA" id="ARBA00022574"/>
    </source>
</evidence>
<dbReference type="InterPro" id="IPR019775">
    <property type="entry name" value="WD40_repeat_CS"/>
</dbReference>
<dbReference type="InterPro" id="IPR020472">
    <property type="entry name" value="WD40_PAC1"/>
</dbReference>
<keyword evidence="1 3" id="KW-0853">WD repeat</keyword>
<feature type="repeat" description="WD" evidence="3">
    <location>
        <begin position="129"/>
        <end position="161"/>
    </location>
</feature>
<dbReference type="InterPro" id="IPR051858">
    <property type="entry name" value="WD_repeat_GAD-1"/>
</dbReference>
<feature type="repeat" description="WD" evidence="3">
    <location>
        <begin position="327"/>
        <end position="362"/>
    </location>
</feature>
<feature type="compositionally biased region" description="Basic and acidic residues" evidence="4">
    <location>
        <begin position="49"/>
        <end position="64"/>
    </location>
</feature>
<dbReference type="PANTHER" id="PTHR16017">
    <property type="entry name" value="GASTRULATION DEFECTIVE PROTEIN 1-RELATED"/>
    <property type="match status" value="1"/>
</dbReference>
<comment type="caution">
    <text evidence="5">The sequence shown here is derived from an EMBL/GenBank/DDBJ whole genome shotgun (WGS) entry which is preliminary data.</text>
</comment>
<accession>A0A8H7ETQ6</accession>
<keyword evidence="6" id="KW-1185">Reference proteome</keyword>
<feature type="repeat" description="WD" evidence="3">
    <location>
        <begin position="230"/>
        <end position="272"/>
    </location>
</feature>
<dbReference type="GO" id="GO:0035861">
    <property type="term" value="C:site of double-strand break"/>
    <property type="evidence" value="ECO:0007669"/>
    <property type="project" value="TreeGrafter"/>
</dbReference>
<name>A0A8H7ETQ6_9FUNG</name>
<feature type="compositionally biased region" description="Basic and acidic residues" evidence="4">
    <location>
        <begin position="507"/>
        <end position="519"/>
    </location>
</feature>
<dbReference type="Gene3D" id="2.130.10.10">
    <property type="entry name" value="YVTN repeat-like/Quinoprotein amine dehydrogenase"/>
    <property type="match status" value="3"/>
</dbReference>
<protein>
    <recommendedName>
        <fullName evidence="7">WD40 repeat-like protein</fullName>
    </recommendedName>
</protein>
<dbReference type="GO" id="GO:0005634">
    <property type="term" value="C:nucleus"/>
    <property type="evidence" value="ECO:0007669"/>
    <property type="project" value="TreeGrafter"/>
</dbReference>
<evidence type="ECO:0000313" key="6">
    <source>
        <dbReference type="Proteomes" id="UP000605846"/>
    </source>
</evidence>
<dbReference type="PRINTS" id="PR00320">
    <property type="entry name" value="GPROTEINBRPT"/>
</dbReference>
<feature type="region of interest" description="Disordered" evidence="4">
    <location>
        <begin position="576"/>
        <end position="598"/>
    </location>
</feature>
<evidence type="ECO:0000313" key="5">
    <source>
        <dbReference type="EMBL" id="KAF7732493.1"/>
    </source>
</evidence>
<dbReference type="OrthoDB" id="10264376at2759"/>
<feature type="repeat" description="WD" evidence="3">
    <location>
        <begin position="280"/>
        <end position="314"/>
    </location>
</feature>
<sequence>MSGFNDELSKLLPSSFGSKKAPSTEKTASSTNNSDWDALKSFLPTSFGKQEKKKDMTKEFEKTKRQAVTVPKKEQANRIELPTPTAESNTANQEQNIQDDEEEESEGIDDSEDDEIDYTVPPTTHEVQLKDHFRTVSALALDPSGSRLISGGYDYQLKFWDFAGMNNAFRPFRSMEPCGGHQIHQVLYSLTGDSFLVISGSARAKLFNRDGGEIREFAKGDPYIRDLRHTDGHVGALTSGAWHPIDRQTFATSSQDGTIRVWDVENKRKQRSVIAYKSRERGGRSAATALAYSCDAKLIAGAFQDGTLNLWNVNGPFVKPSLSVPDAHQKTTETSSIIFSRNGHTMVTRGGDDTVKLWDIRNIKKPLRVAYNLDIVNPEANVIFSPDERLILTGTSVPKGQGNGRLVMLDRETLDVKHSLDVGQSSVVKVLWHPRINQIITGSADGTINMFYSPTHSFRGAKLCVVREAKQRAVDDYEVNRPIITPHALPMFKDDQPRSSKRKREKLRKDPKASHRPELPVKGPGKGGRVGMNEQQVVIASFGKDTTRDEDPREALLKYADAAANDPMWVSNVYKKTQPKPVFTHDDEDEEPQGKRKK</sequence>
<dbReference type="AlphaFoldDB" id="A0A8H7ETQ6"/>
<dbReference type="Pfam" id="PF00400">
    <property type="entry name" value="WD40"/>
    <property type="match status" value="3"/>
</dbReference>
<dbReference type="InterPro" id="IPR015943">
    <property type="entry name" value="WD40/YVTN_repeat-like_dom_sf"/>
</dbReference>
<evidence type="ECO:0000256" key="4">
    <source>
        <dbReference type="SAM" id="MobiDB-lite"/>
    </source>
</evidence>
<dbReference type="PANTHER" id="PTHR16017:SF0">
    <property type="entry name" value="WD REPEAT-CONTAINING PROTEIN 70"/>
    <property type="match status" value="1"/>
</dbReference>